<evidence type="ECO:0000313" key="2">
    <source>
        <dbReference type="Proteomes" id="UP000789396"/>
    </source>
</evidence>
<accession>A0A9N9NYK0</accession>
<sequence length="116" mass="13451">QEQKLRLNYRIPAKDLDQVYNPLSDGNCGFRALAIAIRGNEENWDLIKLVMNGQLNKRMEVYRDWLGYDIDLLKQILESRDSPCQSSLWFLSPDCAQLAANTFSVPIAIFEERDEQ</sequence>
<protein>
    <submittedName>
        <fullName evidence="1">18548_t:CDS:1</fullName>
    </submittedName>
</protein>
<feature type="non-terminal residue" evidence="1">
    <location>
        <position position="1"/>
    </location>
</feature>
<evidence type="ECO:0000313" key="1">
    <source>
        <dbReference type="EMBL" id="CAG8772197.1"/>
    </source>
</evidence>
<keyword evidence="2" id="KW-1185">Reference proteome</keyword>
<feature type="non-terminal residue" evidence="1">
    <location>
        <position position="116"/>
    </location>
</feature>
<dbReference type="EMBL" id="CAJVPZ010047224">
    <property type="protein sequence ID" value="CAG8772197.1"/>
    <property type="molecule type" value="Genomic_DNA"/>
</dbReference>
<dbReference type="Proteomes" id="UP000789396">
    <property type="component" value="Unassembled WGS sequence"/>
</dbReference>
<reference evidence="1" key="1">
    <citation type="submission" date="2021-06" db="EMBL/GenBank/DDBJ databases">
        <authorList>
            <person name="Kallberg Y."/>
            <person name="Tangrot J."/>
            <person name="Rosling A."/>
        </authorList>
    </citation>
    <scope>NUCLEOTIDE SEQUENCE</scope>
    <source>
        <strain evidence="1">IN212</strain>
    </source>
</reference>
<dbReference type="AlphaFoldDB" id="A0A9N9NYK0"/>
<gene>
    <name evidence="1" type="ORF">RFULGI_LOCUS15139</name>
</gene>
<dbReference type="OrthoDB" id="2379842at2759"/>
<name>A0A9N9NYK0_9GLOM</name>
<proteinExistence type="predicted"/>
<comment type="caution">
    <text evidence="1">The sequence shown here is derived from an EMBL/GenBank/DDBJ whole genome shotgun (WGS) entry which is preliminary data.</text>
</comment>
<organism evidence="1 2">
    <name type="scientific">Racocetra fulgida</name>
    <dbReference type="NCBI Taxonomy" id="60492"/>
    <lineage>
        <taxon>Eukaryota</taxon>
        <taxon>Fungi</taxon>
        <taxon>Fungi incertae sedis</taxon>
        <taxon>Mucoromycota</taxon>
        <taxon>Glomeromycotina</taxon>
        <taxon>Glomeromycetes</taxon>
        <taxon>Diversisporales</taxon>
        <taxon>Gigasporaceae</taxon>
        <taxon>Racocetra</taxon>
    </lineage>
</organism>
<dbReference type="CDD" id="cd22744">
    <property type="entry name" value="OTU"/>
    <property type="match status" value="1"/>
</dbReference>